<protein>
    <recommendedName>
        <fullName evidence="4">YcxB-like protein domain-containing protein</fullName>
    </recommendedName>
</protein>
<keyword evidence="1" id="KW-0472">Membrane</keyword>
<feature type="transmembrane region" description="Helical" evidence="1">
    <location>
        <begin position="31"/>
        <end position="49"/>
    </location>
</feature>
<evidence type="ECO:0000256" key="1">
    <source>
        <dbReference type="SAM" id="Phobius"/>
    </source>
</evidence>
<dbReference type="AlphaFoldDB" id="A0A9X4AYV1"/>
<gene>
    <name evidence="2" type="ORF">NE398_01990</name>
</gene>
<comment type="caution">
    <text evidence="2">The sequence shown here is derived from an EMBL/GenBank/DDBJ whole genome shotgun (WGS) entry which is preliminary data.</text>
</comment>
<keyword evidence="1" id="KW-0812">Transmembrane</keyword>
<accession>A0A9X4AYV1</accession>
<evidence type="ECO:0008006" key="4">
    <source>
        <dbReference type="Google" id="ProtNLM"/>
    </source>
</evidence>
<sequence>MILKFRYNDNDYMELNYFINNERGAIKRGRILNSVIYPLLLLILILSLVEILETYTIVPLIIWVIFTVVWVIFNKDIYRHMVNRTSKFIIKNPNLKGVDYFRDTVITLSDKGIKKEIEGICLNVTWESIEKAYVMEKNIFIRLVNATFINIPLRIFKSNEEKDNLLRYLDDHIKNDYVSID</sequence>
<name>A0A9X4AYV1_9CLOT</name>
<dbReference type="Proteomes" id="UP001141183">
    <property type="component" value="Unassembled WGS sequence"/>
</dbReference>
<proteinExistence type="predicted"/>
<evidence type="ECO:0000313" key="2">
    <source>
        <dbReference type="EMBL" id="MDC4238940.1"/>
    </source>
</evidence>
<keyword evidence="3" id="KW-1185">Reference proteome</keyword>
<dbReference type="RefSeq" id="WP_111927916.1">
    <property type="nucleotide sequence ID" value="NZ_JAMRYU010000001.1"/>
</dbReference>
<organism evidence="2 3">
    <name type="scientific">Clostridium tertium</name>
    <dbReference type="NCBI Taxonomy" id="1559"/>
    <lineage>
        <taxon>Bacteria</taxon>
        <taxon>Bacillati</taxon>
        <taxon>Bacillota</taxon>
        <taxon>Clostridia</taxon>
        <taxon>Eubacteriales</taxon>
        <taxon>Clostridiaceae</taxon>
        <taxon>Clostridium</taxon>
    </lineage>
</organism>
<keyword evidence="1" id="KW-1133">Transmembrane helix</keyword>
<reference evidence="2" key="1">
    <citation type="submission" date="2022-05" db="EMBL/GenBank/DDBJ databases">
        <title>Draft genome sequence of Clostridium tertium strain CP3 isolated from Peru.</title>
        <authorList>
            <person name="Hurtado R."/>
            <person name="Lima L."/>
            <person name="Sousa T."/>
            <person name="Jaiswal A.K."/>
            <person name="Tiwari S."/>
            <person name="Maturrano L."/>
            <person name="Brenig B."/>
            <person name="Azevedo V."/>
        </authorList>
    </citation>
    <scope>NUCLEOTIDE SEQUENCE</scope>
    <source>
        <strain evidence="2">CP3</strain>
    </source>
</reference>
<evidence type="ECO:0000313" key="3">
    <source>
        <dbReference type="Proteomes" id="UP001141183"/>
    </source>
</evidence>
<feature type="transmembrane region" description="Helical" evidence="1">
    <location>
        <begin position="55"/>
        <end position="73"/>
    </location>
</feature>
<dbReference type="EMBL" id="JAMRYU010000001">
    <property type="protein sequence ID" value="MDC4238940.1"/>
    <property type="molecule type" value="Genomic_DNA"/>
</dbReference>